<name>A0A6C0JPN7_9ZZZZ</name>
<keyword evidence="1" id="KW-0175">Coiled coil</keyword>
<feature type="domain" description="C2H2-type" evidence="2">
    <location>
        <begin position="103"/>
        <end position="123"/>
    </location>
</feature>
<accession>A0A6C0JPN7</accession>
<dbReference type="SUPFAM" id="SSF57667">
    <property type="entry name" value="beta-beta-alpha zinc fingers"/>
    <property type="match status" value="1"/>
</dbReference>
<feature type="domain" description="C2H2-type" evidence="2">
    <location>
        <begin position="10"/>
        <end position="33"/>
    </location>
</feature>
<proteinExistence type="predicted"/>
<dbReference type="Gene3D" id="3.30.160.60">
    <property type="entry name" value="Classic Zinc Finger"/>
    <property type="match status" value="2"/>
</dbReference>
<dbReference type="SMART" id="SM00355">
    <property type="entry name" value="ZnF_C2H2"/>
    <property type="match status" value="3"/>
</dbReference>
<protein>
    <recommendedName>
        <fullName evidence="2">C2H2-type domain-containing protein</fullName>
    </recommendedName>
</protein>
<feature type="domain" description="C2H2-type" evidence="2">
    <location>
        <begin position="75"/>
        <end position="95"/>
    </location>
</feature>
<evidence type="ECO:0000256" key="1">
    <source>
        <dbReference type="SAM" id="Coils"/>
    </source>
</evidence>
<feature type="coiled-coil region" evidence="1">
    <location>
        <begin position="143"/>
        <end position="176"/>
    </location>
</feature>
<evidence type="ECO:0000259" key="2">
    <source>
        <dbReference type="SMART" id="SM00355"/>
    </source>
</evidence>
<sequence>MDEKNDKKIHKCSYCEYKTNRKYDLNKHLNRKHKYDIYINDDKNIMCEKVSPRGEKVNPRGEKVNPLCEKVNSIFICKKCNKIYKSNRYLIEHEKKCKGVDDLTCSTCMISFTTKQAKSKHIKRNNCKPRSIIYARTPNPNNLEKLQNNIDNIQNVEQLTNNINTQNNNNIQTQNNNFIINNYGSERLDYLNYEKMLEIFKKSYNIPTLLTKEIHFNENFPENNNIRYENDKSALVKKDDKFIYSNLNVLAKELINNKGQLMQKFALENKNDICLKMGIELYEKIIENLIDLLLLHKPDENYIKQVENIRDLIKNTKIEEI</sequence>
<dbReference type="AlphaFoldDB" id="A0A6C0JPN7"/>
<dbReference type="EMBL" id="MN740684">
    <property type="protein sequence ID" value="QHU07333.1"/>
    <property type="molecule type" value="Genomic_DNA"/>
</dbReference>
<dbReference type="InterPro" id="IPR036236">
    <property type="entry name" value="Znf_C2H2_sf"/>
</dbReference>
<reference evidence="3" key="1">
    <citation type="journal article" date="2020" name="Nature">
        <title>Giant virus diversity and host interactions through global metagenomics.</title>
        <authorList>
            <person name="Schulz F."/>
            <person name="Roux S."/>
            <person name="Paez-Espino D."/>
            <person name="Jungbluth S."/>
            <person name="Walsh D.A."/>
            <person name="Denef V.J."/>
            <person name="McMahon K.D."/>
            <person name="Konstantinidis K.T."/>
            <person name="Eloe-Fadrosh E.A."/>
            <person name="Kyrpides N.C."/>
            <person name="Woyke T."/>
        </authorList>
    </citation>
    <scope>NUCLEOTIDE SEQUENCE</scope>
    <source>
        <strain evidence="3">GVMAG-S-1040241-154</strain>
    </source>
</reference>
<organism evidence="3">
    <name type="scientific">viral metagenome</name>
    <dbReference type="NCBI Taxonomy" id="1070528"/>
    <lineage>
        <taxon>unclassified sequences</taxon>
        <taxon>metagenomes</taxon>
        <taxon>organismal metagenomes</taxon>
    </lineage>
</organism>
<dbReference type="InterPro" id="IPR013087">
    <property type="entry name" value="Znf_C2H2_type"/>
</dbReference>
<evidence type="ECO:0000313" key="3">
    <source>
        <dbReference type="EMBL" id="QHU07333.1"/>
    </source>
</evidence>